<name>A0A8J3XQD5_9ACTN</name>
<proteinExistence type="predicted"/>
<evidence type="ECO:0000256" key="2">
    <source>
        <dbReference type="PROSITE-ProRule" id="PRU00335"/>
    </source>
</evidence>
<dbReference type="InterPro" id="IPR036271">
    <property type="entry name" value="Tet_transcr_reg_TetR-rel_C_sf"/>
</dbReference>
<reference evidence="4" key="1">
    <citation type="submission" date="2021-01" db="EMBL/GenBank/DDBJ databases">
        <title>Whole genome shotgun sequence of Planotetraspora silvatica NBRC 100141.</title>
        <authorList>
            <person name="Komaki H."/>
            <person name="Tamura T."/>
        </authorList>
    </citation>
    <scope>NUCLEOTIDE SEQUENCE</scope>
    <source>
        <strain evidence="4">NBRC 100141</strain>
    </source>
</reference>
<comment type="caution">
    <text evidence="4">The sequence shown here is derived from an EMBL/GenBank/DDBJ whole genome shotgun (WGS) entry which is preliminary data.</text>
</comment>
<dbReference type="PRINTS" id="PR00455">
    <property type="entry name" value="HTHTETR"/>
</dbReference>
<organism evidence="4 5">
    <name type="scientific">Planotetraspora silvatica</name>
    <dbReference type="NCBI Taxonomy" id="234614"/>
    <lineage>
        <taxon>Bacteria</taxon>
        <taxon>Bacillati</taxon>
        <taxon>Actinomycetota</taxon>
        <taxon>Actinomycetes</taxon>
        <taxon>Streptosporangiales</taxon>
        <taxon>Streptosporangiaceae</taxon>
        <taxon>Planotetraspora</taxon>
    </lineage>
</organism>
<evidence type="ECO:0000256" key="1">
    <source>
        <dbReference type="ARBA" id="ARBA00023125"/>
    </source>
</evidence>
<dbReference type="InterPro" id="IPR001647">
    <property type="entry name" value="HTH_TetR"/>
</dbReference>
<evidence type="ECO:0000259" key="3">
    <source>
        <dbReference type="PROSITE" id="PS50977"/>
    </source>
</evidence>
<dbReference type="AlphaFoldDB" id="A0A8J3XQD5"/>
<dbReference type="SUPFAM" id="SSF48498">
    <property type="entry name" value="Tetracyclin repressor-like, C-terminal domain"/>
    <property type="match status" value="1"/>
</dbReference>
<dbReference type="EMBL" id="BOOQ01000030">
    <property type="protein sequence ID" value="GII48276.1"/>
    <property type="molecule type" value="Genomic_DNA"/>
</dbReference>
<keyword evidence="5" id="KW-1185">Reference proteome</keyword>
<dbReference type="GO" id="GO:0003677">
    <property type="term" value="F:DNA binding"/>
    <property type="evidence" value="ECO:0007669"/>
    <property type="project" value="UniProtKB-UniRule"/>
</dbReference>
<dbReference type="Pfam" id="PF00440">
    <property type="entry name" value="TetR_N"/>
    <property type="match status" value="1"/>
</dbReference>
<dbReference type="Gene3D" id="1.10.357.10">
    <property type="entry name" value="Tetracycline Repressor, domain 2"/>
    <property type="match status" value="1"/>
</dbReference>
<gene>
    <name evidence="4" type="ORF">Psi02_47000</name>
</gene>
<dbReference type="PANTHER" id="PTHR30328">
    <property type="entry name" value="TRANSCRIPTIONAL REPRESSOR"/>
    <property type="match status" value="1"/>
</dbReference>
<evidence type="ECO:0000313" key="5">
    <source>
        <dbReference type="Proteomes" id="UP000644610"/>
    </source>
</evidence>
<sequence>MSNERSINYCERVVTRDPDTKKRNLLDAALAEFAARGIAATRTDAIAARAGCSPGLIYTYFGSKEGLFDAVFDRIVTETVTEIPITPDDLPGYAGRLFDGHAKNPDIARIVAWHSLERGGSGDRIASSDEAGLHKIDAIRAAQATGTVTTRFDAEQLVFLVQGIALAWTFLPDEVTDLVADPTDLARRRSTVVDAVRRLVQVP</sequence>
<protein>
    <submittedName>
        <fullName evidence="4">TetR family transcriptional regulator</fullName>
    </submittedName>
</protein>
<dbReference type="PROSITE" id="PS50977">
    <property type="entry name" value="HTH_TETR_2"/>
    <property type="match status" value="1"/>
</dbReference>
<dbReference type="SUPFAM" id="SSF46689">
    <property type="entry name" value="Homeodomain-like"/>
    <property type="match status" value="1"/>
</dbReference>
<evidence type="ECO:0000313" key="4">
    <source>
        <dbReference type="EMBL" id="GII48276.1"/>
    </source>
</evidence>
<accession>A0A8J3XQD5</accession>
<keyword evidence="1 2" id="KW-0238">DNA-binding</keyword>
<dbReference type="InterPro" id="IPR009057">
    <property type="entry name" value="Homeodomain-like_sf"/>
</dbReference>
<dbReference type="Proteomes" id="UP000644610">
    <property type="component" value="Unassembled WGS sequence"/>
</dbReference>
<feature type="DNA-binding region" description="H-T-H motif" evidence="2">
    <location>
        <begin position="42"/>
        <end position="61"/>
    </location>
</feature>
<feature type="domain" description="HTH tetR-type" evidence="3">
    <location>
        <begin position="19"/>
        <end position="79"/>
    </location>
</feature>
<dbReference type="Pfam" id="PF17926">
    <property type="entry name" value="TetR_C_21"/>
    <property type="match status" value="1"/>
</dbReference>
<dbReference type="InterPro" id="IPR050109">
    <property type="entry name" value="HTH-type_TetR-like_transc_reg"/>
</dbReference>
<dbReference type="PANTHER" id="PTHR30328:SF54">
    <property type="entry name" value="HTH-TYPE TRANSCRIPTIONAL REPRESSOR SCO4008"/>
    <property type="match status" value="1"/>
</dbReference>
<dbReference type="InterPro" id="IPR041467">
    <property type="entry name" value="Sco4008_C"/>
</dbReference>
<dbReference type="GO" id="GO:0006355">
    <property type="term" value="P:regulation of DNA-templated transcription"/>
    <property type="evidence" value="ECO:0007669"/>
    <property type="project" value="UniProtKB-ARBA"/>
</dbReference>